<dbReference type="InterPro" id="IPR050580">
    <property type="entry name" value="2H_phosphoesterase_YjcG-like"/>
</dbReference>
<dbReference type="Pfam" id="PF13563">
    <property type="entry name" value="2_5_RNA_ligase2"/>
    <property type="match status" value="1"/>
</dbReference>
<dbReference type="Proteomes" id="UP000198310">
    <property type="component" value="Unassembled WGS sequence"/>
</dbReference>
<proteinExistence type="predicted"/>
<sequence length="172" mass="19190">MLAPTSAPLILTLSLDEAAQAHFDALRQRYFPPERNYLRAHVTLFHHLPGSEASAIADHLTHVTTTTPQLPLQVTGLRFLGRGVAYDLHNPELPRLHQQLQAAWTGSLTPQDQQKLKPHITVQNKVDPAEARALHQKLTEEFAPFQATGTGLTLWAYKGGPWEKLHQFPFGA</sequence>
<keyword evidence="2" id="KW-1185">Reference proteome</keyword>
<dbReference type="EMBL" id="FZNS01000001">
    <property type="protein sequence ID" value="SNR34358.1"/>
    <property type="molecule type" value="Genomic_DNA"/>
</dbReference>
<organism evidence="1 2">
    <name type="scientific">Hymenobacter mucosus</name>
    <dbReference type="NCBI Taxonomy" id="1411120"/>
    <lineage>
        <taxon>Bacteria</taxon>
        <taxon>Pseudomonadati</taxon>
        <taxon>Bacteroidota</taxon>
        <taxon>Cytophagia</taxon>
        <taxon>Cytophagales</taxon>
        <taxon>Hymenobacteraceae</taxon>
        <taxon>Hymenobacter</taxon>
    </lineage>
</organism>
<dbReference type="AlphaFoldDB" id="A0A238VJI3"/>
<accession>A0A238VJI3</accession>
<keyword evidence="1" id="KW-0436">Ligase</keyword>
<dbReference type="Gene3D" id="3.90.1140.10">
    <property type="entry name" value="Cyclic phosphodiesterase"/>
    <property type="match status" value="1"/>
</dbReference>
<dbReference type="SUPFAM" id="SSF55144">
    <property type="entry name" value="LigT-like"/>
    <property type="match status" value="1"/>
</dbReference>
<dbReference type="PANTHER" id="PTHR40037:SF1">
    <property type="entry name" value="PHOSPHOESTERASE SAOUHSC_00951-RELATED"/>
    <property type="match status" value="1"/>
</dbReference>
<protein>
    <submittedName>
        <fullName evidence="1">2'-5' RNA ligase</fullName>
    </submittedName>
</protein>
<gene>
    <name evidence="1" type="ORF">SAMN06269173_101753</name>
</gene>
<dbReference type="GO" id="GO:0016874">
    <property type="term" value="F:ligase activity"/>
    <property type="evidence" value="ECO:0007669"/>
    <property type="project" value="UniProtKB-KW"/>
</dbReference>
<evidence type="ECO:0000313" key="1">
    <source>
        <dbReference type="EMBL" id="SNR34358.1"/>
    </source>
</evidence>
<dbReference type="InterPro" id="IPR009097">
    <property type="entry name" value="Cyclic_Pdiesterase"/>
</dbReference>
<evidence type="ECO:0000313" key="2">
    <source>
        <dbReference type="Proteomes" id="UP000198310"/>
    </source>
</evidence>
<reference evidence="2" key="1">
    <citation type="submission" date="2017-06" db="EMBL/GenBank/DDBJ databases">
        <authorList>
            <person name="Varghese N."/>
            <person name="Submissions S."/>
        </authorList>
    </citation>
    <scope>NUCLEOTIDE SEQUENCE [LARGE SCALE GENOMIC DNA]</scope>
    <source>
        <strain evidence="2">DSM 28041</strain>
    </source>
</reference>
<name>A0A238VJI3_9BACT</name>
<dbReference type="PANTHER" id="PTHR40037">
    <property type="entry name" value="PHOSPHOESTERASE YJCG-RELATED"/>
    <property type="match status" value="1"/>
</dbReference>
<dbReference type="RefSeq" id="WP_089331689.1">
    <property type="nucleotide sequence ID" value="NZ_FZNS01000001.1"/>
</dbReference>